<organism evidence="9 10">
    <name type="scientific">Trichinella nativa</name>
    <dbReference type="NCBI Taxonomy" id="6335"/>
    <lineage>
        <taxon>Eukaryota</taxon>
        <taxon>Metazoa</taxon>
        <taxon>Ecdysozoa</taxon>
        <taxon>Nematoda</taxon>
        <taxon>Enoplea</taxon>
        <taxon>Dorylaimia</taxon>
        <taxon>Trichinellida</taxon>
        <taxon>Trichinellidae</taxon>
        <taxon>Trichinella</taxon>
    </lineage>
</organism>
<feature type="domain" description="Reverse transcriptase" evidence="8">
    <location>
        <begin position="109"/>
        <end position="235"/>
    </location>
</feature>
<comment type="caution">
    <text evidence="9">The sequence shown here is derived from an EMBL/GenBank/DDBJ whole genome shotgun (WGS) entry which is preliminary data.</text>
</comment>
<evidence type="ECO:0000256" key="1">
    <source>
        <dbReference type="ARBA" id="ARBA00022670"/>
    </source>
</evidence>
<keyword evidence="6" id="KW-0378">Hydrolase</keyword>
<reference evidence="9 10" key="1">
    <citation type="submission" date="2015-05" db="EMBL/GenBank/DDBJ databases">
        <title>Evolution of Trichinella species and genotypes.</title>
        <authorList>
            <person name="Korhonen P.K."/>
            <person name="Edoardo P."/>
            <person name="Giuseppe L.R."/>
            <person name="Gasser R.B."/>
        </authorList>
    </citation>
    <scope>NUCLEOTIDE SEQUENCE [LARGE SCALE GENOMIC DNA]</scope>
    <source>
        <strain evidence="9">ISS10</strain>
    </source>
</reference>
<evidence type="ECO:0000259" key="8">
    <source>
        <dbReference type="Pfam" id="PF00078"/>
    </source>
</evidence>
<dbReference type="PANTHER" id="PTHR24559:SF444">
    <property type="entry name" value="REVERSE TRANSCRIPTASE DOMAIN-CONTAINING PROTEIN"/>
    <property type="match status" value="1"/>
</dbReference>
<sequence length="239" mass="27739">MPPECSHDMHVLWQQGRSWMGEDGLICRYRRRLMDEEGAKQLLVPRALRREDLRRTRVIRHAIQTGDAKPVRCFPKRILYYQQVDEMLRRDAVELSSSHWVSPITLVKKDETDDTLDALAGTQRFSILDLASGYWQVEVEEHDQEKTAVTTPFGLYQFKVMLFGLCNALATFQKLMDTGLRSLVGSECLVYLDDVIVFSKTAEEHTARLCEVFRGLRELGLKVKPEKCQLMKRKKDYTP</sequence>
<dbReference type="GO" id="GO:0006508">
    <property type="term" value="P:proteolysis"/>
    <property type="evidence" value="ECO:0007669"/>
    <property type="project" value="UniProtKB-KW"/>
</dbReference>
<dbReference type="InterPro" id="IPR000477">
    <property type="entry name" value="RT_dom"/>
</dbReference>
<dbReference type="STRING" id="6335.A0A0V1LD87"/>
<dbReference type="EMBL" id="JYDW01000075">
    <property type="protein sequence ID" value="KRZ57472.1"/>
    <property type="molecule type" value="Genomic_DNA"/>
</dbReference>
<dbReference type="Pfam" id="PF00078">
    <property type="entry name" value="RVT_1"/>
    <property type="match status" value="1"/>
</dbReference>
<evidence type="ECO:0000256" key="7">
    <source>
        <dbReference type="ARBA" id="ARBA00022918"/>
    </source>
</evidence>
<evidence type="ECO:0000256" key="2">
    <source>
        <dbReference type="ARBA" id="ARBA00022679"/>
    </source>
</evidence>
<name>A0A0V1LD87_9BILA</name>
<dbReference type="GO" id="GO:0008233">
    <property type="term" value="F:peptidase activity"/>
    <property type="evidence" value="ECO:0007669"/>
    <property type="project" value="UniProtKB-KW"/>
</dbReference>
<evidence type="ECO:0000256" key="5">
    <source>
        <dbReference type="ARBA" id="ARBA00022759"/>
    </source>
</evidence>
<dbReference type="InterPro" id="IPR053134">
    <property type="entry name" value="RNA-dir_DNA_polymerase"/>
</dbReference>
<dbReference type="GO" id="GO:0003964">
    <property type="term" value="F:RNA-directed DNA polymerase activity"/>
    <property type="evidence" value="ECO:0007669"/>
    <property type="project" value="UniProtKB-KW"/>
</dbReference>
<dbReference type="CDD" id="cd01647">
    <property type="entry name" value="RT_LTR"/>
    <property type="match status" value="1"/>
</dbReference>
<dbReference type="FunFam" id="3.10.10.10:FF:000007">
    <property type="entry name" value="Retrovirus-related Pol polyprotein from transposon 17.6-like Protein"/>
    <property type="match status" value="1"/>
</dbReference>
<keyword evidence="1" id="KW-0645">Protease</keyword>
<dbReference type="GO" id="GO:0004519">
    <property type="term" value="F:endonuclease activity"/>
    <property type="evidence" value="ECO:0007669"/>
    <property type="project" value="UniProtKB-KW"/>
</dbReference>
<proteinExistence type="predicted"/>
<dbReference type="PANTHER" id="PTHR24559">
    <property type="entry name" value="TRANSPOSON TY3-I GAG-POL POLYPROTEIN"/>
    <property type="match status" value="1"/>
</dbReference>
<dbReference type="InterPro" id="IPR043128">
    <property type="entry name" value="Rev_trsase/Diguanyl_cyclase"/>
</dbReference>
<evidence type="ECO:0000256" key="3">
    <source>
        <dbReference type="ARBA" id="ARBA00022695"/>
    </source>
</evidence>
<keyword evidence="7" id="KW-0695">RNA-directed DNA polymerase</keyword>
<evidence type="ECO:0000256" key="6">
    <source>
        <dbReference type="ARBA" id="ARBA00022801"/>
    </source>
</evidence>
<keyword evidence="4" id="KW-0540">Nuclease</keyword>
<dbReference type="OrthoDB" id="5865526at2759"/>
<keyword evidence="5" id="KW-0255">Endonuclease</keyword>
<dbReference type="Proteomes" id="UP000054721">
    <property type="component" value="Unassembled WGS sequence"/>
</dbReference>
<evidence type="ECO:0000256" key="4">
    <source>
        <dbReference type="ARBA" id="ARBA00022722"/>
    </source>
</evidence>
<accession>A0A0V1LD87</accession>
<keyword evidence="2" id="KW-0808">Transferase</keyword>
<dbReference type="AlphaFoldDB" id="A0A0V1LD87"/>
<dbReference type="SUPFAM" id="SSF56672">
    <property type="entry name" value="DNA/RNA polymerases"/>
    <property type="match status" value="1"/>
</dbReference>
<gene>
    <name evidence="9" type="primary">pol</name>
    <name evidence="9" type="ORF">T02_13954</name>
</gene>
<evidence type="ECO:0000313" key="9">
    <source>
        <dbReference type="EMBL" id="KRZ57472.1"/>
    </source>
</evidence>
<evidence type="ECO:0000313" key="10">
    <source>
        <dbReference type="Proteomes" id="UP000054721"/>
    </source>
</evidence>
<keyword evidence="10" id="KW-1185">Reference proteome</keyword>
<keyword evidence="3" id="KW-0548">Nucleotidyltransferase</keyword>
<protein>
    <submittedName>
        <fullName evidence="9">Retrovirus-related Pol polyprotein from transposon</fullName>
    </submittedName>
</protein>
<dbReference type="Gene3D" id="3.30.70.270">
    <property type="match status" value="1"/>
</dbReference>
<dbReference type="InterPro" id="IPR043502">
    <property type="entry name" value="DNA/RNA_pol_sf"/>
</dbReference>